<dbReference type="InterPro" id="IPR058924">
    <property type="entry name" value="AGPR_dimerisation_dom"/>
</dbReference>
<dbReference type="AlphaFoldDB" id="A0A3X8R485"/>
<dbReference type="PROSITE" id="PS01224">
    <property type="entry name" value="ARGC"/>
    <property type="match status" value="1"/>
</dbReference>
<comment type="function">
    <text evidence="7">Catalyzes the NADPH-dependent reduction of N-acetyl-5-glutamyl phosphate to yield N-acetyl-L-glutamate 5-semialdehyde.</text>
</comment>
<reference evidence="10 11" key="1">
    <citation type="submission" date="2018-06" db="EMBL/GenBank/DDBJ databases">
        <authorList>
            <consortium name="PulseNet: The National Subtyping Network for Foodborne Disease Surveillance"/>
            <person name="Tarr C.L."/>
            <person name="Trees E."/>
            <person name="Katz L.S."/>
            <person name="Carleton-Romer H.A."/>
            <person name="Stroika S."/>
            <person name="Kucerova Z."/>
            <person name="Roache K.F."/>
            <person name="Sabol A.L."/>
            <person name="Besser J."/>
            <person name="Gerner-Smidt P."/>
        </authorList>
    </citation>
    <scope>NUCLEOTIDE SEQUENCE [LARGE SCALE GENOMIC DNA]</scope>
    <source>
        <strain evidence="10 11">PNUSAC003104</strain>
    </source>
</reference>
<keyword evidence="4 7" id="KW-0521">NADP</keyword>
<name>A0A3X8R485_CAMUP</name>
<proteinExistence type="inferred from homology"/>
<dbReference type="Pfam" id="PF22698">
    <property type="entry name" value="Semialdhyde_dhC_1"/>
    <property type="match status" value="1"/>
</dbReference>
<dbReference type="GO" id="GO:0070401">
    <property type="term" value="F:NADP+ binding"/>
    <property type="evidence" value="ECO:0007669"/>
    <property type="project" value="InterPro"/>
</dbReference>
<organism evidence="10 11">
    <name type="scientific">Campylobacter upsaliensis</name>
    <dbReference type="NCBI Taxonomy" id="28080"/>
    <lineage>
        <taxon>Bacteria</taxon>
        <taxon>Pseudomonadati</taxon>
        <taxon>Campylobacterota</taxon>
        <taxon>Epsilonproteobacteria</taxon>
        <taxon>Campylobacterales</taxon>
        <taxon>Campylobacteraceae</taxon>
        <taxon>Campylobacter</taxon>
    </lineage>
</organism>
<dbReference type="GeneID" id="77231563"/>
<dbReference type="Gene3D" id="3.30.360.10">
    <property type="entry name" value="Dihydrodipicolinate Reductase, domain 2"/>
    <property type="match status" value="1"/>
</dbReference>
<accession>A0A3X8R485</accession>
<dbReference type="GO" id="GO:0003942">
    <property type="term" value="F:N-acetyl-gamma-glutamyl-phosphate reductase activity"/>
    <property type="evidence" value="ECO:0007669"/>
    <property type="project" value="UniProtKB-UniRule"/>
</dbReference>
<gene>
    <name evidence="7" type="primary">argC</name>
    <name evidence="10" type="ORF">CT510_01400</name>
</gene>
<dbReference type="CDD" id="cd17895">
    <property type="entry name" value="AGPR_1_N"/>
    <property type="match status" value="1"/>
</dbReference>
<keyword evidence="3 7" id="KW-0028">Amino-acid biosynthesis</keyword>
<dbReference type="PANTHER" id="PTHR32338">
    <property type="entry name" value="N-ACETYL-GAMMA-GLUTAMYL-PHOSPHATE REDUCTASE, CHLOROPLASTIC-RELATED-RELATED"/>
    <property type="match status" value="1"/>
</dbReference>
<dbReference type="HAMAP" id="MF_00150">
    <property type="entry name" value="ArgC_type1"/>
    <property type="match status" value="1"/>
</dbReference>
<dbReference type="GO" id="GO:0051287">
    <property type="term" value="F:NAD binding"/>
    <property type="evidence" value="ECO:0007669"/>
    <property type="project" value="InterPro"/>
</dbReference>
<dbReference type="Gene3D" id="3.40.50.720">
    <property type="entry name" value="NAD(P)-binding Rossmann-like Domain"/>
    <property type="match status" value="1"/>
</dbReference>
<protein>
    <recommendedName>
        <fullName evidence="7">N-acetyl-gamma-glutamyl-phosphate reductase</fullName>
        <shortName evidence="7">AGPR</shortName>
        <ecNumber evidence="7">1.2.1.38</ecNumber>
    </recommendedName>
    <alternativeName>
        <fullName evidence="7">N-acetyl-glutamate semialdehyde dehydrogenase</fullName>
        <shortName evidence="7">NAGSA dehydrogenase</shortName>
    </alternativeName>
</protein>
<dbReference type="GO" id="GO:0006526">
    <property type="term" value="P:L-arginine biosynthetic process"/>
    <property type="evidence" value="ECO:0007669"/>
    <property type="project" value="UniProtKB-UniRule"/>
</dbReference>
<dbReference type="RefSeq" id="WP_004278062.1">
    <property type="nucleotide sequence ID" value="NZ_CABKPM010000001.1"/>
</dbReference>
<dbReference type="SUPFAM" id="SSF51735">
    <property type="entry name" value="NAD(P)-binding Rossmann-fold domains"/>
    <property type="match status" value="1"/>
</dbReference>
<evidence type="ECO:0000256" key="7">
    <source>
        <dbReference type="HAMAP-Rule" id="MF_00150"/>
    </source>
</evidence>
<keyword evidence="7" id="KW-0963">Cytoplasm</keyword>
<dbReference type="InterPro" id="IPR000706">
    <property type="entry name" value="AGPR_type-1"/>
</dbReference>
<keyword evidence="11" id="KW-1185">Reference proteome</keyword>
<feature type="domain" description="Semialdehyde dehydrogenase NAD-binding" evidence="9">
    <location>
        <begin position="4"/>
        <end position="139"/>
    </location>
</feature>
<dbReference type="NCBIfam" id="TIGR01850">
    <property type="entry name" value="argC"/>
    <property type="match status" value="1"/>
</dbReference>
<dbReference type="Pfam" id="PF01118">
    <property type="entry name" value="Semialdhyde_dh"/>
    <property type="match status" value="1"/>
</dbReference>
<comment type="subcellular location">
    <subcellularLocation>
        <location evidence="7">Cytoplasm</location>
    </subcellularLocation>
</comment>
<dbReference type="InterPro" id="IPR000534">
    <property type="entry name" value="Semialdehyde_DH_NAD-bd"/>
</dbReference>
<comment type="caution">
    <text evidence="10">The sequence shown here is derived from an EMBL/GenBank/DDBJ whole genome shotgun (WGS) entry which is preliminary data.</text>
</comment>
<dbReference type="CDD" id="cd23934">
    <property type="entry name" value="AGPR_1_C"/>
    <property type="match status" value="1"/>
</dbReference>
<feature type="active site" evidence="7 8">
    <location>
        <position position="147"/>
    </location>
</feature>
<comment type="catalytic activity">
    <reaction evidence="6 7">
        <text>N-acetyl-L-glutamate 5-semialdehyde + phosphate + NADP(+) = N-acetyl-L-glutamyl 5-phosphate + NADPH + H(+)</text>
        <dbReference type="Rhea" id="RHEA:21588"/>
        <dbReference type="ChEBI" id="CHEBI:15378"/>
        <dbReference type="ChEBI" id="CHEBI:29123"/>
        <dbReference type="ChEBI" id="CHEBI:43474"/>
        <dbReference type="ChEBI" id="CHEBI:57783"/>
        <dbReference type="ChEBI" id="CHEBI:57936"/>
        <dbReference type="ChEBI" id="CHEBI:58349"/>
        <dbReference type="EC" id="1.2.1.38"/>
    </reaction>
</comment>
<dbReference type="GO" id="GO:0005737">
    <property type="term" value="C:cytoplasm"/>
    <property type="evidence" value="ECO:0007669"/>
    <property type="project" value="UniProtKB-SubCell"/>
</dbReference>
<evidence type="ECO:0000256" key="1">
    <source>
        <dbReference type="ARBA" id="ARBA00004862"/>
    </source>
</evidence>
<dbReference type="InterPro" id="IPR023013">
    <property type="entry name" value="AGPR_AS"/>
</dbReference>
<sequence>MELKVGILGASGYVGNELVKILSKHPKTKLTYIGSKNNVGQSYNALYPHSNLSLQFASEDLSEVELDVLFMATPHEFSASFINDALLKRMKIIDLSADFRLKNLRNYELYYHFSHPNEKLVKEAVYGLSELYCEEIKKARLVANAGCYTTCSILSLYPVVKEKVIDLSSIIIDAKSGVSGAGRGAKIENLFCEVNENFKAYAIASHRHTPEIEEQLSLAANEELKIQFTPHLVPMQRGILASIYANLACDLDEGELRKIYEKYYQNKPFIRLLSGKIYPQTHFVSHSNFMDINFCIDKRTKRLIIIGALDNLVKGAAGQAVQNMNLMFDFDENLGF</sequence>
<evidence type="ECO:0000256" key="5">
    <source>
        <dbReference type="ARBA" id="ARBA00023002"/>
    </source>
</evidence>
<evidence type="ECO:0000259" key="9">
    <source>
        <dbReference type="SMART" id="SM00859"/>
    </source>
</evidence>
<dbReference type="FunFam" id="3.30.360.10:FF:000014">
    <property type="entry name" value="N-acetyl-gamma-glutamyl-phosphate reductase"/>
    <property type="match status" value="1"/>
</dbReference>
<dbReference type="InterPro" id="IPR050085">
    <property type="entry name" value="AGPR"/>
</dbReference>
<dbReference type="PANTHER" id="PTHR32338:SF10">
    <property type="entry name" value="N-ACETYL-GAMMA-GLUTAMYL-PHOSPHATE REDUCTASE, CHLOROPLASTIC-RELATED"/>
    <property type="match status" value="1"/>
</dbReference>
<evidence type="ECO:0000256" key="3">
    <source>
        <dbReference type="ARBA" id="ARBA00022605"/>
    </source>
</evidence>
<dbReference type="EC" id="1.2.1.38" evidence="7"/>
<evidence type="ECO:0000256" key="8">
    <source>
        <dbReference type="PROSITE-ProRule" id="PRU10010"/>
    </source>
</evidence>
<evidence type="ECO:0000313" key="11">
    <source>
        <dbReference type="Proteomes" id="UP000535305"/>
    </source>
</evidence>
<comment type="similarity">
    <text evidence="7">Belongs to the NAGSA dehydrogenase family. Type 1 subfamily.</text>
</comment>
<evidence type="ECO:0000256" key="2">
    <source>
        <dbReference type="ARBA" id="ARBA00022571"/>
    </source>
</evidence>
<keyword evidence="2 7" id="KW-0055">Arginine biosynthesis</keyword>
<comment type="pathway">
    <text evidence="1 7">Amino-acid biosynthesis; L-arginine biosynthesis; N(2)-acetyl-L-ornithine from L-glutamate: step 3/4.</text>
</comment>
<evidence type="ECO:0000256" key="4">
    <source>
        <dbReference type="ARBA" id="ARBA00022857"/>
    </source>
</evidence>
<evidence type="ECO:0000313" key="10">
    <source>
        <dbReference type="EMBL" id="EAJ1621314.1"/>
    </source>
</evidence>
<dbReference type="GeneID" id="58538308"/>
<dbReference type="SMART" id="SM00859">
    <property type="entry name" value="Semialdhyde_dh"/>
    <property type="match status" value="1"/>
</dbReference>
<evidence type="ECO:0000256" key="6">
    <source>
        <dbReference type="ARBA" id="ARBA00050557"/>
    </source>
</evidence>
<dbReference type="InterPro" id="IPR036291">
    <property type="entry name" value="NAD(P)-bd_dom_sf"/>
</dbReference>
<dbReference type="EMBL" id="AABVLA010000004">
    <property type="protein sequence ID" value="EAJ1621314.1"/>
    <property type="molecule type" value="Genomic_DNA"/>
</dbReference>
<keyword evidence="5 7" id="KW-0560">Oxidoreductase</keyword>
<dbReference type="Proteomes" id="UP000535305">
    <property type="component" value="Unassembled WGS sequence"/>
</dbReference>
<dbReference type="UniPathway" id="UPA00068">
    <property type="reaction ID" value="UER00108"/>
</dbReference>
<dbReference type="SUPFAM" id="SSF55347">
    <property type="entry name" value="Glyceraldehyde-3-phosphate dehydrogenase-like, C-terminal domain"/>
    <property type="match status" value="1"/>
</dbReference>